<dbReference type="RefSeq" id="WP_047223173.1">
    <property type="nucleotide sequence ID" value="NZ_JWIO01000016.1"/>
</dbReference>
<dbReference type="InterPro" id="IPR019920">
    <property type="entry name" value="F420-binding_dom_put"/>
</dbReference>
<name>A0ABR5F3Q7_9ACTN</name>
<organism evidence="3 4">
    <name type="scientific">Protofrankia coriariae</name>
    <dbReference type="NCBI Taxonomy" id="1562887"/>
    <lineage>
        <taxon>Bacteria</taxon>
        <taxon>Bacillati</taxon>
        <taxon>Actinomycetota</taxon>
        <taxon>Actinomycetes</taxon>
        <taxon>Frankiales</taxon>
        <taxon>Frankiaceae</taxon>
        <taxon>Protofrankia</taxon>
    </lineage>
</organism>
<evidence type="ECO:0000313" key="3">
    <source>
        <dbReference type="EMBL" id="KLL11351.1"/>
    </source>
</evidence>
<dbReference type="PANTHER" id="PTHR35176">
    <property type="entry name" value="HEME OXYGENASE HI_0854-RELATED"/>
    <property type="match status" value="1"/>
</dbReference>
<dbReference type="Proteomes" id="UP000035425">
    <property type="component" value="Unassembled WGS sequence"/>
</dbReference>
<dbReference type="Gene3D" id="2.30.110.10">
    <property type="entry name" value="Electron Transport, Fmn-binding Protein, Chain A"/>
    <property type="match status" value="1"/>
</dbReference>
<accession>A0ABR5F3Q7</accession>
<evidence type="ECO:0000259" key="2">
    <source>
        <dbReference type="Pfam" id="PF01243"/>
    </source>
</evidence>
<dbReference type="SUPFAM" id="SSF50475">
    <property type="entry name" value="FMN-binding split barrel"/>
    <property type="match status" value="1"/>
</dbReference>
<keyword evidence="1" id="KW-0560">Oxidoreductase</keyword>
<dbReference type="InterPro" id="IPR011576">
    <property type="entry name" value="Pyridox_Oxase_N"/>
</dbReference>
<keyword evidence="4" id="KW-1185">Reference proteome</keyword>
<protein>
    <submittedName>
        <fullName evidence="3">Oxidoreductase</fullName>
    </submittedName>
</protein>
<dbReference type="PANTHER" id="PTHR35176:SF6">
    <property type="entry name" value="HEME OXYGENASE HI_0854-RELATED"/>
    <property type="match status" value="1"/>
</dbReference>
<dbReference type="InterPro" id="IPR052019">
    <property type="entry name" value="F420H2_bilvrd_red/Heme_oxyg"/>
</dbReference>
<feature type="domain" description="Pyridoxamine 5'-phosphate oxidase N-terminal" evidence="2">
    <location>
        <begin position="5"/>
        <end position="132"/>
    </location>
</feature>
<proteinExistence type="predicted"/>
<gene>
    <name evidence="3" type="ORF">FrCorBMG51_12165</name>
</gene>
<dbReference type="InterPro" id="IPR012349">
    <property type="entry name" value="Split_barrel_FMN-bd"/>
</dbReference>
<comment type="caution">
    <text evidence="3">The sequence shown here is derived from an EMBL/GenBank/DDBJ whole genome shotgun (WGS) entry which is preliminary data.</text>
</comment>
<dbReference type="EMBL" id="JWIO01000016">
    <property type="protein sequence ID" value="KLL11351.1"/>
    <property type="molecule type" value="Genomic_DNA"/>
</dbReference>
<dbReference type="NCBIfam" id="TIGR03618">
    <property type="entry name" value="Rv1155_F420"/>
    <property type="match status" value="1"/>
</dbReference>
<evidence type="ECO:0000256" key="1">
    <source>
        <dbReference type="ARBA" id="ARBA00023002"/>
    </source>
</evidence>
<sequence length="139" mass="14832">MTLLTDPVRAALTAGRLAHLVTLNPDGSPQITLVWVGVDGDEIVTAHLGLYQKLRNLQRDPRVALSIEAEGSEDGGLDHYLVVHGRAKVTEGGAPELLAKLTRIYLGPDAPPSPIPDPPPGYVLRITPERVGGIGPWKP</sequence>
<dbReference type="Pfam" id="PF01243">
    <property type="entry name" value="PNPOx_N"/>
    <property type="match status" value="1"/>
</dbReference>
<reference evidence="3 4" key="1">
    <citation type="submission" date="2014-12" db="EMBL/GenBank/DDBJ databases">
        <title>Frankia sp. BMG5.1 draft genome.</title>
        <authorList>
            <person name="Gtari M."/>
            <person name="Ghodhbane-Gtari F."/>
            <person name="Nouioui I."/>
            <person name="Ktari A."/>
            <person name="Hezbri K."/>
            <person name="Mimouni W."/>
            <person name="Sbissi I."/>
            <person name="Ayari A."/>
            <person name="Yamanaka T."/>
            <person name="Normand P."/>
            <person name="Tisa L.S."/>
            <person name="Boudabous A."/>
        </authorList>
    </citation>
    <scope>NUCLEOTIDE SEQUENCE [LARGE SCALE GENOMIC DNA]</scope>
    <source>
        <strain evidence="3 4">BMG5.1</strain>
    </source>
</reference>
<evidence type="ECO:0000313" key="4">
    <source>
        <dbReference type="Proteomes" id="UP000035425"/>
    </source>
</evidence>